<evidence type="ECO:0000313" key="1">
    <source>
        <dbReference type="EMBL" id="ATZ45527.1"/>
    </source>
</evidence>
<dbReference type="RefSeq" id="XP_024546115.1">
    <property type="nucleotide sequence ID" value="XM_024690347.1"/>
</dbReference>
<name>A0A384J4T5_BOTFB</name>
<sequence>MVSESLSGVCVFADSTAFVEQHSKHLYFTTRLAISNEERYHE</sequence>
<proteinExistence type="predicted"/>
<protein>
    <submittedName>
        <fullName evidence="1">Uncharacterized protein</fullName>
    </submittedName>
</protein>
<dbReference type="GeneID" id="5430434"/>
<accession>A0A384J4T5</accession>
<evidence type="ECO:0000313" key="2">
    <source>
        <dbReference type="Proteomes" id="UP000001798"/>
    </source>
</evidence>
<organism evidence="1 2">
    <name type="scientific">Botryotinia fuckeliana (strain B05.10)</name>
    <name type="common">Noble rot fungus</name>
    <name type="synonym">Botrytis cinerea</name>
    <dbReference type="NCBI Taxonomy" id="332648"/>
    <lineage>
        <taxon>Eukaryota</taxon>
        <taxon>Fungi</taxon>
        <taxon>Dikarya</taxon>
        <taxon>Ascomycota</taxon>
        <taxon>Pezizomycotina</taxon>
        <taxon>Leotiomycetes</taxon>
        <taxon>Helotiales</taxon>
        <taxon>Sclerotiniaceae</taxon>
        <taxon>Botrytis</taxon>
    </lineage>
</organism>
<dbReference type="VEuPathDB" id="FungiDB:Bcin01g02940"/>
<reference evidence="1 2" key="1">
    <citation type="journal article" date="2011" name="PLoS Genet.">
        <title>Genomic analysis of the necrotrophic fungal pathogens Sclerotinia sclerotiorum and Botrytis cinerea.</title>
        <authorList>
            <person name="Amselem J."/>
            <person name="Cuomo C.A."/>
            <person name="van Kan J.A."/>
            <person name="Viaud M."/>
            <person name="Benito E.P."/>
            <person name="Couloux A."/>
            <person name="Coutinho P.M."/>
            <person name="de Vries R.P."/>
            <person name="Dyer P.S."/>
            <person name="Fillinger S."/>
            <person name="Fournier E."/>
            <person name="Gout L."/>
            <person name="Hahn M."/>
            <person name="Kohn L."/>
            <person name="Lapalu N."/>
            <person name="Plummer K.M."/>
            <person name="Pradier J.M."/>
            <person name="Quevillon E."/>
            <person name="Sharon A."/>
            <person name="Simon A."/>
            <person name="ten Have A."/>
            <person name="Tudzynski B."/>
            <person name="Tudzynski P."/>
            <person name="Wincker P."/>
            <person name="Andrew M."/>
            <person name="Anthouard V."/>
            <person name="Beever R.E."/>
            <person name="Beffa R."/>
            <person name="Benoit I."/>
            <person name="Bouzid O."/>
            <person name="Brault B."/>
            <person name="Chen Z."/>
            <person name="Choquer M."/>
            <person name="Collemare J."/>
            <person name="Cotton P."/>
            <person name="Danchin E.G."/>
            <person name="Da Silva C."/>
            <person name="Gautier A."/>
            <person name="Giraud C."/>
            <person name="Giraud T."/>
            <person name="Gonzalez C."/>
            <person name="Grossetete S."/>
            <person name="Guldener U."/>
            <person name="Henrissat B."/>
            <person name="Howlett B.J."/>
            <person name="Kodira C."/>
            <person name="Kretschmer M."/>
            <person name="Lappartient A."/>
            <person name="Leroch M."/>
            <person name="Levis C."/>
            <person name="Mauceli E."/>
            <person name="Neuveglise C."/>
            <person name="Oeser B."/>
            <person name="Pearson M."/>
            <person name="Poulain J."/>
            <person name="Poussereau N."/>
            <person name="Quesneville H."/>
            <person name="Rascle C."/>
            <person name="Schumacher J."/>
            <person name="Segurens B."/>
            <person name="Sexton A."/>
            <person name="Silva E."/>
            <person name="Sirven C."/>
            <person name="Soanes D.M."/>
            <person name="Talbot N.J."/>
            <person name="Templeton M."/>
            <person name="Yandava C."/>
            <person name="Yarden O."/>
            <person name="Zeng Q."/>
            <person name="Rollins J.A."/>
            <person name="Lebrun M.H."/>
            <person name="Dickman M."/>
        </authorList>
    </citation>
    <scope>NUCLEOTIDE SEQUENCE [LARGE SCALE GENOMIC DNA]</scope>
    <source>
        <strain evidence="1 2">B05.10</strain>
    </source>
</reference>
<dbReference type="EMBL" id="CP009805">
    <property type="protein sequence ID" value="ATZ45527.1"/>
    <property type="molecule type" value="Genomic_DNA"/>
</dbReference>
<dbReference type="KEGG" id="bfu:BCIN_01g02940"/>
<gene>
    <name evidence="1" type="ORF">BCIN_01g02940</name>
</gene>
<reference evidence="1 2" key="2">
    <citation type="journal article" date="2012" name="Eukaryot. Cell">
        <title>Genome update of Botrytis cinerea strains B05.10 and T4.</title>
        <authorList>
            <person name="Staats M."/>
            <person name="van Kan J.A."/>
        </authorList>
    </citation>
    <scope>NUCLEOTIDE SEQUENCE [LARGE SCALE GENOMIC DNA]</scope>
    <source>
        <strain evidence="1 2">B05.10</strain>
    </source>
</reference>
<reference evidence="1 2" key="3">
    <citation type="journal article" date="2017" name="Mol. Plant Pathol.">
        <title>A gapless genome sequence of the fungus Botrytis cinerea.</title>
        <authorList>
            <person name="Van Kan J.A."/>
            <person name="Stassen J.H."/>
            <person name="Mosbach A."/>
            <person name="Van Der Lee T.A."/>
            <person name="Faino L."/>
            <person name="Farmer A.D."/>
            <person name="Papasotiriou D.G."/>
            <person name="Zhou S."/>
            <person name="Seidl M.F."/>
            <person name="Cottam E."/>
            <person name="Edel D."/>
            <person name="Hahn M."/>
            <person name="Schwartz D.C."/>
            <person name="Dietrich R.A."/>
            <person name="Widdison S."/>
            <person name="Scalliet G."/>
        </authorList>
    </citation>
    <scope>NUCLEOTIDE SEQUENCE [LARGE SCALE GENOMIC DNA]</scope>
    <source>
        <strain evidence="1 2">B05.10</strain>
    </source>
</reference>
<keyword evidence="2" id="KW-1185">Reference proteome</keyword>
<dbReference type="Proteomes" id="UP000001798">
    <property type="component" value="Chromosome 1"/>
</dbReference>
<dbReference type="AlphaFoldDB" id="A0A384J4T5"/>